<dbReference type="Proteomes" id="UP001177023">
    <property type="component" value="Unassembled WGS sequence"/>
</dbReference>
<dbReference type="EC" id="2.7.7.7" evidence="2"/>
<evidence type="ECO:0000256" key="6">
    <source>
        <dbReference type="ARBA" id="ARBA00022932"/>
    </source>
</evidence>
<reference evidence="12" key="1">
    <citation type="submission" date="2023-06" db="EMBL/GenBank/DDBJ databases">
        <authorList>
            <person name="Delattre M."/>
        </authorList>
    </citation>
    <scope>NUCLEOTIDE SEQUENCE</scope>
    <source>
        <strain evidence="12">AF72</strain>
    </source>
</reference>
<evidence type="ECO:0000256" key="2">
    <source>
        <dbReference type="ARBA" id="ARBA00012417"/>
    </source>
</evidence>
<dbReference type="InterPro" id="IPR043502">
    <property type="entry name" value="DNA/RNA_pol_sf"/>
</dbReference>
<keyword evidence="5" id="KW-0235">DNA replication</keyword>
<sequence>MDHMDDHLLRLLSEWNLMAMFHLNAAATASALAQQGIALLDPGQHALQVANVVPPPPPPDSPPPPPPPSPPPPPPPSPPPPPPPQTPPRFSPVPSPPTPHDPRKPKPQHVIYGGDGGRVDVNVQADNVTDEILNQDGGLNAIFDEHEIAPEVLARQREKLNGEGFDADELENACFAMSVYLVVELAKVMDFNVTLVRGKKKQEIRSKPQRRIWCQRKADLEKDFDGANGLVPEVIRKAQDFLCLLWSDYQRGEMVTLPEAVNVLKEVNRRKLARVFLFNKSGKKLDCSPTYDNVNGRAMGIVYDEEREHFKPIHRSPRATVFCRNGPYGTLENFTCEWRCIRCEIAGKTCEDRDFFERCRGCQVDFRNQDCFGRHLTNRICGKKFFCPKCNYYYDATKYGQKAHICDRRYCETCMSMQPIKHHCLFAPAFDKPAYRFKTQKYMFSNLDGQTWCHGKVLDDVVDHLLFENHVKYEEKIVIAHNGGGYDWILLLPALMERKIPFRPMMRGSRVIEMKVSGRASDVKPTRGQAQRPPAPHERRRNKLRFIDSYQFIPIGLGKFASVFRLPEEKGVFPVFANCDYWRQPIPRNWPTEEWFPVRTVDQLEKVREFLREKAGQPFNFEEEIWKYCEADVRVLMAGVMLFRKNHVERGGFCPFSSCATLASTCMQLFLMRYYKGQSVTMVKETPLGAERPYSEVAERWLQWMEYKQNGHPIQRHLAHGGEKKIGCAGRSFFLDGYSELPDGKKIGFEFDGCYWHGCISCYGQNGSFPAGPKQTEIMKERWEQTRQRHTHLRDSKMLDELIVMRECDFLNELKVDAEMKKFCSELDIVGRMCPRRALKGGRTEAFKPMSTPGKTVHYQDVNSMYPHVQRNGLYPLGPAKIEMFQGKSGPLPTHIVKNTMRKVEVYEEGMLLHEDRFVQEIRIRGFLYVDVLVPRDIRIALLPLTVKGGLQFPVCGRCAEMKKPPTRCPHSDSERFLRDVYWYEELQLALDWGCQIVKVHETMSWSSFTADFFRDYVNDNIRRKTEASGWPDNVQTDDEKNAFLADFKRHMGIDLRPDKIDRNPAARWLAKLANNNLWGKFGQKPSQSMTSVCFTAEEVEKIWCNPTRVITDECLVAEHGVWIVTHKGHRDDVVARSRGSIAVAAITTSRARIRLNKLLLQVYPRHIYTDTDSIVFEGGCCEEDDLVRRFYAREVGPQLGQLSSEIPSGWTCVSFVCPGSKQYAALLKRDGVEQYREIVKARGITQDLANQSRLTYDRMRDMTEQFLERHKEMGANYEEDNDPPAINFHYRSWETVSLATLAIMFANIQIFRNLSGPSNDFVIVRYRDCPVYCPTGRCYGIENFSFPLVCSDAESRLTDMTNGNMSMEVILAVMLLLAFYIMTTR</sequence>
<proteinExistence type="inferred from homology"/>
<evidence type="ECO:0000259" key="11">
    <source>
        <dbReference type="Pfam" id="PF03175"/>
    </source>
</evidence>
<comment type="similarity">
    <text evidence="1">Belongs to the DNA polymerase type-B family.</text>
</comment>
<feature type="region of interest" description="Disordered" evidence="9">
    <location>
        <begin position="518"/>
        <end position="539"/>
    </location>
</feature>
<evidence type="ECO:0000256" key="3">
    <source>
        <dbReference type="ARBA" id="ARBA00022679"/>
    </source>
</evidence>
<evidence type="ECO:0000256" key="10">
    <source>
        <dbReference type="SAM" id="Phobius"/>
    </source>
</evidence>
<keyword evidence="10" id="KW-1133">Transmembrane helix</keyword>
<dbReference type="GO" id="GO:0003887">
    <property type="term" value="F:DNA-directed DNA polymerase activity"/>
    <property type="evidence" value="ECO:0007669"/>
    <property type="project" value="UniProtKB-KW"/>
</dbReference>
<evidence type="ECO:0000313" key="12">
    <source>
        <dbReference type="EMBL" id="CAJ0566511.1"/>
    </source>
</evidence>
<dbReference type="SUPFAM" id="SSF101447">
    <property type="entry name" value="Formin homology 2 domain (FH2 domain)"/>
    <property type="match status" value="1"/>
</dbReference>
<evidence type="ECO:0000256" key="9">
    <source>
        <dbReference type="SAM" id="MobiDB-lite"/>
    </source>
</evidence>
<dbReference type="InterPro" id="IPR012337">
    <property type="entry name" value="RNaseH-like_sf"/>
</dbReference>
<evidence type="ECO:0000256" key="5">
    <source>
        <dbReference type="ARBA" id="ARBA00022705"/>
    </source>
</evidence>
<dbReference type="GO" id="GO:0003677">
    <property type="term" value="F:DNA binding"/>
    <property type="evidence" value="ECO:0007669"/>
    <property type="project" value="UniProtKB-KW"/>
</dbReference>
<organism evidence="12 13">
    <name type="scientific">Mesorhabditis spiculigera</name>
    <dbReference type="NCBI Taxonomy" id="96644"/>
    <lineage>
        <taxon>Eukaryota</taxon>
        <taxon>Metazoa</taxon>
        <taxon>Ecdysozoa</taxon>
        <taxon>Nematoda</taxon>
        <taxon>Chromadorea</taxon>
        <taxon>Rhabditida</taxon>
        <taxon>Rhabditina</taxon>
        <taxon>Rhabditomorpha</taxon>
        <taxon>Rhabditoidea</taxon>
        <taxon>Rhabditidae</taxon>
        <taxon>Mesorhabditinae</taxon>
        <taxon>Mesorhabditis</taxon>
    </lineage>
</organism>
<dbReference type="InterPro" id="IPR004868">
    <property type="entry name" value="DNA-dir_DNA_pol_B_mt/vir"/>
</dbReference>
<accession>A0AA36CCK2</accession>
<evidence type="ECO:0000313" key="13">
    <source>
        <dbReference type="Proteomes" id="UP001177023"/>
    </source>
</evidence>
<gene>
    <name evidence="12" type="ORF">MSPICULIGERA_LOCUS5110</name>
</gene>
<feature type="non-terminal residue" evidence="12">
    <location>
        <position position="1"/>
    </location>
</feature>
<dbReference type="Gene3D" id="3.90.1600.10">
    <property type="entry name" value="Palm domain of DNA polymerase"/>
    <property type="match status" value="1"/>
</dbReference>
<evidence type="ECO:0000256" key="4">
    <source>
        <dbReference type="ARBA" id="ARBA00022695"/>
    </source>
</evidence>
<feature type="compositionally biased region" description="Pro residues" evidence="9">
    <location>
        <begin position="53"/>
        <end position="99"/>
    </location>
</feature>
<keyword evidence="10" id="KW-0472">Membrane</keyword>
<evidence type="ECO:0000256" key="7">
    <source>
        <dbReference type="ARBA" id="ARBA00023125"/>
    </source>
</evidence>
<feature type="domain" description="DNA-directed DNA polymerase family B mitochondria/virus" evidence="11">
    <location>
        <begin position="836"/>
        <end position="1030"/>
    </location>
</feature>
<keyword evidence="13" id="KW-1185">Reference proteome</keyword>
<feature type="transmembrane region" description="Helical" evidence="10">
    <location>
        <begin position="1366"/>
        <end position="1384"/>
    </location>
</feature>
<dbReference type="GO" id="GO:0042575">
    <property type="term" value="C:DNA polymerase complex"/>
    <property type="evidence" value="ECO:0007669"/>
    <property type="project" value="UniProtKB-ARBA"/>
</dbReference>
<dbReference type="SUPFAM" id="SSF53098">
    <property type="entry name" value="Ribonuclease H-like"/>
    <property type="match status" value="1"/>
</dbReference>
<dbReference type="EMBL" id="CATQJA010001262">
    <property type="protein sequence ID" value="CAJ0566511.1"/>
    <property type="molecule type" value="Genomic_DNA"/>
</dbReference>
<keyword evidence="6" id="KW-0239">DNA-directed DNA polymerase</keyword>
<dbReference type="Pfam" id="PF03175">
    <property type="entry name" value="DNA_pol_B_2"/>
    <property type="match status" value="2"/>
</dbReference>
<comment type="catalytic activity">
    <reaction evidence="8">
        <text>DNA(n) + a 2'-deoxyribonucleoside 5'-triphosphate = DNA(n+1) + diphosphate</text>
        <dbReference type="Rhea" id="RHEA:22508"/>
        <dbReference type="Rhea" id="RHEA-COMP:17339"/>
        <dbReference type="Rhea" id="RHEA-COMP:17340"/>
        <dbReference type="ChEBI" id="CHEBI:33019"/>
        <dbReference type="ChEBI" id="CHEBI:61560"/>
        <dbReference type="ChEBI" id="CHEBI:173112"/>
        <dbReference type="EC" id="2.7.7.7"/>
    </reaction>
</comment>
<comment type="caution">
    <text evidence="12">The sequence shown here is derived from an EMBL/GenBank/DDBJ whole genome shotgun (WGS) entry which is preliminary data.</text>
</comment>
<keyword evidence="7" id="KW-0238">DNA-binding</keyword>
<keyword evidence="4" id="KW-0548">Nucleotidyltransferase</keyword>
<dbReference type="PANTHER" id="PTHR33568">
    <property type="entry name" value="DNA POLYMERASE"/>
    <property type="match status" value="1"/>
</dbReference>
<keyword evidence="10" id="KW-0812">Transmembrane</keyword>
<dbReference type="SUPFAM" id="SSF56672">
    <property type="entry name" value="DNA/RNA polymerases"/>
    <property type="match status" value="1"/>
</dbReference>
<protein>
    <recommendedName>
        <fullName evidence="2">DNA-directed DNA polymerase</fullName>
        <ecNumber evidence="2">2.7.7.7</ecNumber>
    </recommendedName>
</protein>
<dbReference type="InterPro" id="IPR036397">
    <property type="entry name" value="RNaseH_sf"/>
</dbReference>
<feature type="region of interest" description="Disordered" evidence="9">
    <location>
        <begin position="49"/>
        <end position="113"/>
    </location>
</feature>
<dbReference type="Gene3D" id="3.30.420.10">
    <property type="entry name" value="Ribonuclease H-like superfamily/Ribonuclease H"/>
    <property type="match status" value="1"/>
</dbReference>
<evidence type="ECO:0000256" key="1">
    <source>
        <dbReference type="ARBA" id="ARBA00005755"/>
    </source>
</evidence>
<feature type="domain" description="DNA-directed DNA polymerase family B mitochondria/virus" evidence="11">
    <location>
        <begin position="471"/>
        <end position="679"/>
    </location>
</feature>
<dbReference type="GO" id="GO:0000166">
    <property type="term" value="F:nucleotide binding"/>
    <property type="evidence" value="ECO:0007669"/>
    <property type="project" value="InterPro"/>
</dbReference>
<dbReference type="InterPro" id="IPR023211">
    <property type="entry name" value="DNA_pol_palm_dom_sf"/>
</dbReference>
<name>A0AA36CCK2_9BILA</name>
<evidence type="ECO:0000256" key="8">
    <source>
        <dbReference type="ARBA" id="ARBA00049244"/>
    </source>
</evidence>
<dbReference type="GO" id="GO:0006260">
    <property type="term" value="P:DNA replication"/>
    <property type="evidence" value="ECO:0007669"/>
    <property type="project" value="UniProtKB-KW"/>
</dbReference>
<dbReference type="PANTHER" id="PTHR33568:SF3">
    <property type="entry name" value="DNA-DIRECTED DNA POLYMERASE"/>
    <property type="match status" value="1"/>
</dbReference>
<keyword evidence="3" id="KW-0808">Transferase</keyword>